<feature type="transmembrane region" description="Helical" evidence="1">
    <location>
        <begin position="12"/>
        <end position="33"/>
    </location>
</feature>
<keyword evidence="3" id="KW-1185">Reference proteome</keyword>
<dbReference type="OrthoDB" id="5217806at2759"/>
<dbReference type="PROSITE" id="PS51257">
    <property type="entry name" value="PROKAR_LIPOPROTEIN"/>
    <property type="match status" value="1"/>
</dbReference>
<dbReference type="Proteomes" id="UP000775872">
    <property type="component" value="Unassembled WGS sequence"/>
</dbReference>
<organism evidence="2 3">
    <name type="scientific">Clonostachys solani</name>
    <dbReference type="NCBI Taxonomy" id="160281"/>
    <lineage>
        <taxon>Eukaryota</taxon>
        <taxon>Fungi</taxon>
        <taxon>Dikarya</taxon>
        <taxon>Ascomycota</taxon>
        <taxon>Pezizomycotina</taxon>
        <taxon>Sordariomycetes</taxon>
        <taxon>Hypocreomycetidae</taxon>
        <taxon>Hypocreales</taxon>
        <taxon>Bionectriaceae</taxon>
        <taxon>Clonostachys</taxon>
    </lineage>
</organism>
<name>A0A9N9Z8B7_9HYPO</name>
<feature type="transmembrane region" description="Helical" evidence="1">
    <location>
        <begin position="202"/>
        <end position="225"/>
    </location>
</feature>
<feature type="transmembrane region" description="Helical" evidence="1">
    <location>
        <begin position="172"/>
        <end position="190"/>
    </location>
</feature>
<proteinExistence type="predicted"/>
<evidence type="ECO:0000256" key="1">
    <source>
        <dbReference type="SAM" id="Phobius"/>
    </source>
</evidence>
<accession>A0A9N9Z8B7</accession>
<comment type="caution">
    <text evidence="2">The sequence shown here is derived from an EMBL/GenBank/DDBJ whole genome shotgun (WGS) entry which is preliminary data.</text>
</comment>
<feature type="transmembrane region" description="Helical" evidence="1">
    <location>
        <begin position="105"/>
        <end position="124"/>
    </location>
</feature>
<keyword evidence="1" id="KW-0812">Transmembrane</keyword>
<keyword evidence="1" id="KW-0472">Membrane</keyword>
<protein>
    <submittedName>
        <fullName evidence="2">Uncharacterized protein</fullName>
    </submittedName>
</protein>
<evidence type="ECO:0000313" key="2">
    <source>
        <dbReference type="EMBL" id="CAH0050898.1"/>
    </source>
</evidence>
<evidence type="ECO:0000313" key="3">
    <source>
        <dbReference type="Proteomes" id="UP000775872"/>
    </source>
</evidence>
<dbReference type="AlphaFoldDB" id="A0A9N9Z8B7"/>
<feature type="transmembrane region" description="Helical" evidence="1">
    <location>
        <begin position="136"/>
        <end position="160"/>
    </location>
</feature>
<feature type="transmembrane region" description="Helical" evidence="1">
    <location>
        <begin position="237"/>
        <end position="260"/>
    </location>
</feature>
<keyword evidence="1" id="KW-1133">Transmembrane helix</keyword>
<feature type="transmembrane region" description="Helical" evidence="1">
    <location>
        <begin position="45"/>
        <end position="67"/>
    </location>
</feature>
<reference evidence="2" key="1">
    <citation type="submission" date="2021-10" db="EMBL/GenBank/DDBJ databases">
        <authorList>
            <person name="Piombo E."/>
        </authorList>
    </citation>
    <scope>NUCLEOTIDE SEQUENCE</scope>
</reference>
<gene>
    <name evidence="2" type="ORF">CSOL1703_00014146</name>
</gene>
<dbReference type="EMBL" id="CABFOC020000038">
    <property type="protein sequence ID" value="CAH0050898.1"/>
    <property type="molecule type" value="Genomic_DNA"/>
</dbReference>
<sequence length="417" mass="45236">MDRDSSVLTGREVLIGVTGLASVVVFGCAIRLSHRRGDAARHGFLYLRIALGAFFVSRLFDLAAFIVSNIGGSSSSDMSTISLSAIKAILGLTAVHLLLTQLTDVLILLLLSHLCVGILVANLNELTPIERVARRSIPIVGIVLSLLTAANVGATISYYTISPSSPVFQVNMAYQVCICTASLLVGSWAIRVKLKTRGVAELNQASVFLLVCGFLFVVCTAYGLLISANPGNGSRLIFLSLIDVIFSTWPGFIILCLVFAMSTKKAPNGLWTRVEPETSILTEVTPDTPWTKNADYMQSSRSPTLMMWDPQTGKTWEVQNAQMQQHPYQAAQELEQPPPQAPQEMYTAFPELESPQSPYPVAEIPTSPVLLPNTIAGTGLEMQREREAEQNMATAQGGHNSAACNIKLALRKGMDYF</sequence>